<feature type="compositionally biased region" description="Low complexity" evidence="1">
    <location>
        <begin position="44"/>
        <end position="57"/>
    </location>
</feature>
<protein>
    <submittedName>
        <fullName evidence="2">Uncharacterized protein</fullName>
    </submittedName>
</protein>
<feature type="region of interest" description="Disordered" evidence="1">
    <location>
        <begin position="44"/>
        <end position="71"/>
    </location>
</feature>
<proteinExistence type="predicted"/>
<dbReference type="Gene3D" id="3.10.450.50">
    <property type="match status" value="1"/>
</dbReference>
<dbReference type="EMBL" id="JAUJYO010000001">
    <property type="protein sequence ID" value="KAK1327256.1"/>
    <property type="molecule type" value="Genomic_DNA"/>
</dbReference>
<dbReference type="SUPFAM" id="SSF54427">
    <property type="entry name" value="NTF2-like"/>
    <property type="match status" value="1"/>
</dbReference>
<keyword evidence="3" id="KW-1185">Reference proteome</keyword>
<dbReference type="AlphaFoldDB" id="A0AAV9FNT3"/>
<dbReference type="Proteomes" id="UP001180020">
    <property type="component" value="Unassembled WGS sequence"/>
</dbReference>
<evidence type="ECO:0000313" key="3">
    <source>
        <dbReference type="Proteomes" id="UP001180020"/>
    </source>
</evidence>
<dbReference type="PANTHER" id="PTHR31094:SF3">
    <property type="entry name" value="OS04G0613300 PROTEIN"/>
    <property type="match status" value="1"/>
</dbReference>
<dbReference type="PANTHER" id="PTHR31094">
    <property type="entry name" value="RIKEN CDNA 2310061I04 GENE"/>
    <property type="match status" value="1"/>
</dbReference>
<sequence length="267" mass="30062">MASLLPNLPPSSARLTLSNPSHHKLRACTPYCYPASHPLSPSLISSSSATPFPSPCSADHDNRHSNRDDDDDNDFHLNLGYAVRSLREDLPNLFSRDLDFTIYRDDVTFVDPLNTFRGIDNYRLIFRALRFHGRMLFREIDVEVTRVWQPSNRAILVRWDLRGVPRVPWEAEGRFGGASWYKLDRRGRIYEHKVDNLALDFPQMAVMGPASVVELAAASSAACPSLGDLWGECGEWGLSSSSWLEFYRAVKDTLAREACSGPLMVCS</sequence>
<evidence type="ECO:0000313" key="2">
    <source>
        <dbReference type="EMBL" id="KAK1327256.1"/>
    </source>
</evidence>
<feature type="compositionally biased region" description="Basic and acidic residues" evidence="1">
    <location>
        <begin position="58"/>
        <end position="67"/>
    </location>
</feature>
<organism evidence="2 3">
    <name type="scientific">Acorus calamus</name>
    <name type="common">Sweet flag</name>
    <dbReference type="NCBI Taxonomy" id="4465"/>
    <lineage>
        <taxon>Eukaryota</taxon>
        <taxon>Viridiplantae</taxon>
        <taxon>Streptophyta</taxon>
        <taxon>Embryophyta</taxon>
        <taxon>Tracheophyta</taxon>
        <taxon>Spermatophyta</taxon>
        <taxon>Magnoliopsida</taxon>
        <taxon>Liliopsida</taxon>
        <taxon>Acoraceae</taxon>
        <taxon>Acorus</taxon>
    </lineage>
</organism>
<reference evidence="2" key="2">
    <citation type="submission" date="2023-06" db="EMBL/GenBank/DDBJ databases">
        <authorList>
            <person name="Ma L."/>
            <person name="Liu K.-W."/>
            <person name="Li Z."/>
            <person name="Hsiao Y.-Y."/>
            <person name="Qi Y."/>
            <person name="Fu T."/>
            <person name="Tang G."/>
            <person name="Zhang D."/>
            <person name="Sun W.-H."/>
            <person name="Liu D.-K."/>
            <person name="Li Y."/>
            <person name="Chen G.-Z."/>
            <person name="Liu X.-D."/>
            <person name="Liao X.-Y."/>
            <person name="Jiang Y.-T."/>
            <person name="Yu X."/>
            <person name="Hao Y."/>
            <person name="Huang J."/>
            <person name="Zhao X.-W."/>
            <person name="Ke S."/>
            <person name="Chen Y.-Y."/>
            <person name="Wu W.-L."/>
            <person name="Hsu J.-L."/>
            <person name="Lin Y.-F."/>
            <person name="Huang M.-D."/>
            <person name="Li C.-Y."/>
            <person name="Huang L."/>
            <person name="Wang Z.-W."/>
            <person name="Zhao X."/>
            <person name="Zhong W.-Y."/>
            <person name="Peng D.-H."/>
            <person name="Ahmad S."/>
            <person name="Lan S."/>
            <person name="Zhang J.-S."/>
            <person name="Tsai W.-C."/>
            <person name="Van De Peer Y."/>
            <person name="Liu Z.-J."/>
        </authorList>
    </citation>
    <scope>NUCLEOTIDE SEQUENCE</scope>
    <source>
        <strain evidence="2">CP</strain>
        <tissue evidence="2">Leaves</tissue>
    </source>
</reference>
<name>A0AAV9FNT3_ACOCL</name>
<evidence type="ECO:0000256" key="1">
    <source>
        <dbReference type="SAM" id="MobiDB-lite"/>
    </source>
</evidence>
<accession>A0AAV9FNT3</accession>
<reference evidence="2" key="1">
    <citation type="journal article" date="2023" name="Nat. Commun.">
        <title>Diploid and tetraploid genomes of Acorus and the evolution of monocots.</title>
        <authorList>
            <person name="Ma L."/>
            <person name="Liu K.W."/>
            <person name="Li Z."/>
            <person name="Hsiao Y.Y."/>
            <person name="Qi Y."/>
            <person name="Fu T."/>
            <person name="Tang G.D."/>
            <person name="Zhang D."/>
            <person name="Sun W.H."/>
            <person name="Liu D.K."/>
            <person name="Li Y."/>
            <person name="Chen G.Z."/>
            <person name="Liu X.D."/>
            <person name="Liao X.Y."/>
            <person name="Jiang Y.T."/>
            <person name="Yu X."/>
            <person name="Hao Y."/>
            <person name="Huang J."/>
            <person name="Zhao X.W."/>
            <person name="Ke S."/>
            <person name="Chen Y.Y."/>
            <person name="Wu W.L."/>
            <person name="Hsu J.L."/>
            <person name="Lin Y.F."/>
            <person name="Huang M.D."/>
            <person name="Li C.Y."/>
            <person name="Huang L."/>
            <person name="Wang Z.W."/>
            <person name="Zhao X."/>
            <person name="Zhong W.Y."/>
            <person name="Peng D.H."/>
            <person name="Ahmad S."/>
            <person name="Lan S."/>
            <person name="Zhang J.S."/>
            <person name="Tsai W.C."/>
            <person name="Van de Peer Y."/>
            <person name="Liu Z.J."/>
        </authorList>
    </citation>
    <scope>NUCLEOTIDE SEQUENCE</scope>
    <source>
        <strain evidence="2">CP</strain>
    </source>
</reference>
<dbReference type="InterPro" id="IPR018790">
    <property type="entry name" value="DUF2358"/>
</dbReference>
<dbReference type="InterPro" id="IPR032710">
    <property type="entry name" value="NTF2-like_dom_sf"/>
</dbReference>
<gene>
    <name evidence="2" type="ORF">QJS10_CPA01g00804</name>
</gene>
<comment type="caution">
    <text evidence="2">The sequence shown here is derived from an EMBL/GenBank/DDBJ whole genome shotgun (WGS) entry which is preliminary data.</text>
</comment>
<dbReference type="Pfam" id="PF10184">
    <property type="entry name" value="DUF2358"/>
    <property type="match status" value="1"/>
</dbReference>